<dbReference type="Pfam" id="PF13449">
    <property type="entry name" value="Phytase-like"/>
    <property type="match status" value="1"/>
</dbReference>
<dbReference type="STRING" id="983967.A0A1E4T1X0"/>
<protein>
    <submittedName>
        <fullName evidence="4">Uncharacterized protein</fullName>
    </submittedName>
</protein>
<dbReference type="SUPFAM" id="SSF53335">
    <property type="entry name" value="S-adenosyl-L-methionine-dependent methyltransferases"/>
    <property type="match status" value="1"/>
</dbReference>
<feature type="domain" description="Phytase-like" evidence="3">
    <location>
        <begin position="852"/>
        <end position="1168"/>
    </location>
</feature>
<evidence type="ECO:0000256" key="1">
    <source>
        <dbReference type="SAM" id="Phobius"/>
    </source>
</evidence>
<gene>
    <name evidence="4" type="ORF">CANARDRAFT_175521</name>
</gene>
<keyword evidence="1" id="KW-0472">Membrane</keyword>
<dbReference type="CDD" id="cd02440">
    <property type="entry name" value="AdoMet_MTases"/>
    <property type="match status" value="1"/>
</dbReference>
<dbReference type="Proteomes" id="UP000094801">
    <property type="component" value="Unassembled WGS sequence"/>
</dbReference>
<dbReference type="InterPro" id="IPR013217">
    <property type="entry name" value="Methyltransf_12"/>
</dbReference>
<reference evidence="5" key="1">
    <citation type="submission" date="2016-04" db="EMBL/GenBank/DDBJ databases">
        <title>Comparative genomics of biotechnologically important yeasts.</title>
        <authorList>
            <consortium name="DOE Joint Genome Institute"/>
            <person name="Riley R."/>
            <person name="Haridas S."/>
            <person name="Wolfe K.H."/>
            <person name="Lopes M.R."/>
            <person name="Hittinger C.T."/>
            <person name="Goker M."/>
            <person name="Salamov A."/>
            <person name="Wisecaver J."/>
            <person name="Long T.M."/>
            <person name="Aerts A.L."/>
            <person name="Barry K."/>
            <person name="Choi C."/>
            <person name="Clum A."/>
            <person name="Coughlan A.Y."/>
            <person name="Deshpande S."/>
            <person name="Douglass A.P."/>
            <person name="Hanson S.J."/>
            <person name="Klenk H.-P."/>
            <person name="Labutti K."/>
            <person name="Lapidus A."/>
            <person name="Lindquist E."/>
            <person name="Lipzen A."/>
            <person name="Meier-Kolthoff J.P."/>
            <person name="Ohm R.A."/>
            <person name="Otillar R.P."/>
            <person name="Pangilinan J."/>
            <person name="Peng Y."/>
            <person name="Rokas A."/>
            <person name="Rosa C.A."/>
            <person name="Scheuner C."/>
            <person name="Sibirny A.A."/>
            <person name="Slot J.C."/>
            <person name="Stielow J.B."/>
            <person name="Sun H."/>
            <person name="Kurtzman C.P."/>
            <person name="Blackwell M."/>
            <person name="Grigoriev I.V."/>
            <person name="Jeffries T.W."/>
        </authorList>
    </citation>
    <scope>NUCLEOTIDE SEQUENCE [LARGE SCALE GENOMIC DNA]</scope>
    <source>
        <strain evidence="5">NRRL YB-2248</strain>
    </source>
</reference>
<dbReference type="EMBL" id="KV453851">
    <property type="protein sequence ID" value="ODV85749.1"/>
    <property type="molecule type" value="Genomic_DNA"/>
</dbReference>
<keyword evidence="1" id="KW-1133">Transmembrane helix</keyword>
<dbReference type="Pfam" id="PF11899">
    <property type="entry name" value="DUF3419"/>
    <property type="match status" value="1"/>
</dbReference>
<feature type="transmembrane region" description="Helical" evidence="1">
    <location>
        <begin position="16"/>
        <end position="35"/>
    </location>
</feature>
<dbReference type="OrthoDB" id="10253390at2759"/>
<evidence type="ECO:0000259" key="2">
    <source>
        <dbReference type="Pfam" id="PF08242"/>
    </source>
</evidence>
<keyword evidence="5" id="KW-1185">Reference proteome</keyword>
<name>A0A1E4T1X0_9ASCO</name>
<dbReference type="Gene3D" id="3.40.50.150">
    <property type="entry name" value="Vaccinia Virus protein VP39"/>
    <property type="match status" value="1"/>
</dbReference>
<sequence length="1461" mass="160451">MSESSLRNIVKENLPLYASYGLIVTILATGLTCIISHKFRTLLLFGWYCFIKPFTPPSKNSKVDSPQTAALESFYQAQAKFYDTTRATLLRGRETSLKLAASHVVKSNNLIWVDVGGGTGYNVEHMNTILPISKHFKAIYVVDLSPSLLEVAQKRFAENGWKNVHCLLADACTFTIPYQSADLITFSYSLSMIPTFHSAIDHVSSMLSKDGVICCVDFGVQSSVTSFGRVNTLGGMTGRHIPWIFRTFWRIWFEADRVFLDPARRDYLEYRFGTLKSLNLYNKKLGNIPYYIWLGCDKDRSPALLHRVNALATESPYLAPKDVLPNEEVAKSKGHEAAVANQAKHLPYPSIYYQKDVYRVYYDELKPEYNQFNNQYIYAFTWEDPTEDAKILNLSSKDTVLAITSAGDNILSYASLPDPPRRIHGVDLNPCQGHLMELKLAAFKSLKREEVWKLFGLGKIEGFTELLVGNLAPHMSSNAFQYWYVNGEKTFGLKGRGLYDTGFSKWALRMARYVFKLFGTSEDVEEMCKATSIEEQRNIWSKKIRPTLFNPVVSGLLIGNPIFLWKALGVPANQATMMGKSVIKYVVDTLDPVISRCLISSENYFYYLCLKGRYSEDNCPEYLTKSVYKKFTGKDSPLDNIRIHTDFLNDVFARLTKGSLTVAVIMDHMDWFDTNGIDADEEISALTQALAPSGKVLLRSAATHPWYIKNFEKQGYRCKPAAIRTSGDSIDRINIGSTYINYGLKGYGFIPGDAVDKYKDTISFGSSVSLQKSSVSVSSGVYSFVTYNLPDRGWNTEGTLNYVPRIHKYDVTFTPLNESDSQNLIWDYSDSILLKDFEGNYMTGLDCNSTIEQNGYTLPAATFLGDGFGHDLNSTTTTTRVCLDPEALNLIEGDIANGFWISDEYGPAMYKFNPEGTLIDFILPPDAIVPYRDGSVSFSADSSPIWESYDTGDPDSGRANNQGFEGCTLSPDGKTLWSLLQSAAIQEGGTKKYYNSNTRMVKYDLSGSTPTLVGEYVLTLPTWDDPTVDADKNPRTAAQSELVYITDELFIVLARDSGRGRGGDETESLFRHADIYSLKDATNIMGLYDEEGDKIASKKGVLVGGITTATHYSFLDYNDNTELNKFGLHNGGDDDYYLLNEKWEGITLIPVECTTDEYFLLTVSDDDFITQNGFMNFGNYPYADSSGLNMYNQALVFKVKLPGLISQDSLPASCLSSSSSSSAAASSSTLASSYAPSTSAASSSSSSSSSLAASSDRASTSTLPKLSTSSLYFSPSTSLSTLLTASTSSVTSAGSSTTEASGILTTVITTAFDSKDTIVTIVCTKTECSIGSETSAVTTESSSAQYTTITTVSDGVTLTITEPCTRTTLDESYTTYTTFLEGATVTITELCSSTVELQTTDVYSVPITSVSTQATIGHSAPAVESSSQVAVSTYEGSGNVLNGGSAAFLGLTFAAAVGVLL</sequence>
<evidence type="ECO:0000313" key="5">
    <source>
        <dbReference type="Proteomes" id="UP000094801"/>
    </source>
</evidence>
<dbReference type="PANTHER" id="PTHR47473">
    <property type="entry name" value="BTA1P"/>
    <property type="match status" value="1"/>
</dbReference>
<keyword evidence="1" id="KW-0812">Transmembrane</keyword>
<evidence type="ECO:0000313" key="4">
    <source>
        <dbReference type="EMBL" id="ODV85749.1"/>
    </source>
</evidence>
<accession>A0A1E4T1X0</accession>
<dbReference type="InterPro" id="IPR021829">
    <property type="entry name" value="DUF3419"/>
</dbReference>
<dbReference type="PANTHER" id="PTHR47473:SF1">
    <property type="entry name" value="METHYLTRANSFERASE DOMAIN-CONTAINING PROTEIN"/>
    <property type="match status" value="1"/>
</dbReference>
<organism evidence="4 5">
    <name type="scientific">[Candida] arabinofermentans NRRL YB-2248</name>
    <dbReference type="NCBI Taxonomy" id="983967"/>
    <lineage>
        <taxon>Eukaryota</taxon>
        <taxon>Fungi</taxon>
        <taxon>Dikarya</taxon>
        <taxon>Ascomycota</taxon>
        <taxon>Saccharomycotina</taxon>
        <taxon>Pichiomycetes</taxon>
        <taxon>Pichiales</taxon>
        <taxon>Pichiaceae</taxon>
        <taxon>Ogataea</taxon>
        <taxon>Ogataea/Candida clade</taxon>
    </lineage>
</organism>
<feature type="domain" description="Methyltransferase type 12" evidence="2">
    <location>
        <begin position="113"/>
        <end position="213"/>
    </location>
</feature>
<evidence type="ECO:0000259" key="3">
    <source>
        <dbReference type="Pfam" id="PF13449"/>
    </source>
</evidence>
<dbReference type="Pfam" id="PF08242">
    <property type="entry name" value="Methyltransf_12"/>
    <property type="match status" value="1"/>
</dbReference>
<dbReference type="InterPro" id="IPR029063">
    <property type="entry name" value="SAM-dependent_MTases_sf"/>
</dbReference>
<proteinExistence type="predicted"/>
<dbReference type="InterPro" id="IPR027372">
    <property type="entry name" value="Phytase-like_dom"/>
</dbReference>